<organism evidence="3 4">
    <name type="scientific">Stentor coeruleus</name>
    <dbReference type="NCBI Taxonomy" id="5963"/>
    <lineage>
        <taxon>Eukaryota</taxon>
        <taxon>Sar</taxon>
        <taxon>Alveolata</taxon>
        <taxon>Ciliophora</taxon>
        <taxon>Postciliodesmatophora</taxon>
        <taxon>Heterotrichea</taxon>
        <taxon>Heterotrichida</taxon>
        <taxon>Stentoridae</taxon>
        <taxon>Stentor</taxon>
    </lineage>
</organism>
<feature type="compositionally biased region" description="Polar residues" evidence="2">
    <location>
        <begin position="43"/>
        <end position="54"/>
    </location>
</feature>
<protein>
    <recommendedName>
        <fullName evidence="5">Translin-associated factor X-interacting protein 1 N-terminal domain-containing protein</fullName>
    </recommendedName>
</protein>
<feature type="coiled-coil region" evidence="1">
    <location>
        <begin position="169"/>
        <end position="196"/>
    </location>
</feature>
<evidence type="ECO:0008006" key="5">
    <source>
        <dbReference type="Google" id="ProtNLM"/>
    </source>
</evidence>
<name>A0A1R2CZJ6_9CILI</name>
<keyword evidence="1" id="KW-0175">Coiled coil</keyword>
<dbReference type="EMBL" id="MPUH01000027">
    <property type="protein sequence ID" value="OMJ94422.1"/>
    <property type="molecule type" value="Genomic_DNA"/>
</dbReference>
<gene>
    <name evidence="3" type="ORF">SteCoe_2476</name>
</gene>
<reference evidence="3 4" key="1">
    <citation type="submission" date="2016-11" db="EMBL/GenBank/DDBJ databases">
        <title>The macronuclear genome of Stentor coeruleus: a giant cell with tiny introns.</title>
        <authorList>
            <person name="Slabodnick M."/>
            <person name="Ruby J.G."/>
            <person name="Reiff S.B."/>
            <person name="Swart E.C."/>
            <person name="Gosai S."/>
            <person name="Prabakaran S."/>
            <person name="Witkowska E."/>
            <person name="Larue G.E."/>
            <person name="Fisher S."/>
            <person name="Freeman R.M."/>
            <person name="Gunawardena J."/>
            <person name="Chu W."/>
            <person name="Stover N.A."/>
            <person name="Gregory B.D."/>
            <person name="Nowacki M."/>
            <person name="Derisi J."/>
            <person name="Roy S.W."/>
            <person name="Marshall W.F."/>
            <person name="Sood P."/>
        </authorList>
    </citation>
    <scope>NUCLEOTIDE SEQUENCE [LARGE SCALE GENOMIC DNA]</scope>
    <source>
        <strain evidence="3">WM001</strain>
    </source>
</reference>
<comment type="caution">
    <text evidence="3">The sequence shown here is derived from an EMBL/GenBank/DDBJ whole genome shotgun (WGS) entry which is preliminary data.</text>
</comment>
<feature type="region of interest" description="Disordered" evidence="2">
    <location>
        <begin position="24"/>
        <end position="60"/>
    </location>
</feature>
<sequence>MAARHSESNVLKIQNNTRIRKLNSESNIYDSSEDKPQDIKYPLNNNRKLSSTPSPLKHKSSIKSLEKITKNPQFTIKKPNPLAHSINIVAINKSKYHLHQNNHIDSSPEIDKSKLYNELYGNYMQKMSQEQNIENRLGCCKTFIMKIFEIEPELKPFLLEIQKEYEKFIDCQKESLEKQERKIRHLKMINKATKSELDASISLNMSWSSRFEELNNKYASLDQLYMDMSNINLKNFNTKEENWKILIRQNQMLKESLLYEREKFAFYKQRVHISNIESQNYENSKVPKNFDDKEILIEKTYEDNQECIRKSKVDQDIIIKLKKQSENKNFMQSIKVV</sequence>
<evidence type="ECO:0000256" key="1">
    <source>
        <dbReference type="SAM" id="Coils"/>
    </source>
</evidence>
<proteinExistence type="predicted"/>
<dbReference type="Proteomes" id="UP000187209">
    <property type="component" value="Unassembled WGS sequence"/>
</dbReference>
<evidence type="ECO:0000313" key="4">
    <source>
        <dbReference type="Proteomes" id="UP000187209"/>
    </source>
</evidence>
<dbReference type="AlphaFoldDB" id="A0A1R2CZJ6"/>
<accession>A0A1R2CZJ6</accession>
<evidence type="ECO:0000256" key="2">
    <source>
        <dbReference type="SAM" id="MobiDB-lite"/>
    </source>
</evidence>
<evidence type="ECO:0000313" key="3">
    <source>
        <dbReference type="EMBL" id="OMJ94422.1"/>
    </source>
</evidence>
<keyword evidence="4" id="KW-1185">Reference proteome</keyword>